<dbReference type="SUPFAM" id="SSF141868">
    <property type="entry name" value="EAL domain-like"/>
    <property type="match status" value="1"/>
</dbReference>
<dbReference type="PANTHER" id="PTHR33121">
    <property type="entry name" value="CYCLIC DI-GMP PHOSPHODIESTERASE PDEF"/>
    <property type="match status" value="1"/>
</dbReference>
<dbReference type="InterPro" id="IPR001633">
    <property type="entry name" value="EAL_dom"/>
</dbReference>
<dbReference type="PROSITE" id="PS50883">
    <property type="entry name" value="EAL"/>
    <property type="match status" value="1"/>
</dbReference>
<dbReference type="AlphaFoldDB" id="A0A178YSF3"/>
<dbReference type="InterPro" id="IPR050706">
    <property type="entry name" value="Cyclic-di-GMP_PDE-like"/>
</dbReference>
<dbReference type="EMBL" id="LNQB01000016">
    <property type="protein sequence ID" value="OAP50540.1"/>
    <property type="molecule type" value="Genomic_DNA"/>
</dbReference>
<feature type="domain" description="EAL" evidence="1">
    <location>
        <begin position="15"/>
        <end position="264"/>
    </location>
</feature>
<name>A0A178YSF3_SINSA</name>
<accession>A0A178YSF3</accession>
<dbReference type="CDD" id="cd01948">
    <property type="entry name" value="EAL"/>
    <property type="match status" value="1"/>
</dbReference>
<evidence type="ECO:0000313" key="2">
    <source>
        <dbReference type="EMBL" id="OAP50540.1"/>
    </source>
</evidence>
<dbReference type="Pfam" id="PF00563">
    <property type="entry name" value="EAL"/>
    <property type="match status" value="1"/>
</dbReference>
<organism evidence="2 3">
    <name type="scientific">Sinorhizobium saheli</name>
    <dbReference type="NCBI Taxonomy" id="36856"/>
    <lineage>
        <taxon>Bacteria</taxon>
        <taxon>Pseudomonadati</taxon>
        <taxon>Pseudomonadota</taxon>
        <taxon>Alphaproteobacteria</taxon>
        <taxon>Hyphomicrobiales</taxon>
        <taxon>Rhizobiaceae</taxon>
        <taxon>Sinorhizobium/Ensifer group</taxon>
        <taxon>Sinorhizobium</taxon>
    </lineage>
</organism>
<evidence type="ECO:0000259" key="1">
    <source>
        <dbReference type="PROSITE" id="PS50883"/>
    </source>
</evidence>
<sequence length="283" mass="30716">MRRNAQRNQGGKMKLDEVDNIVRTALQAIRQGRIGFSVQQVNCVNHHHEVLYSECLARLLKLGGSVVTAGEFMPTLEASGYAPELDRSILSLAFEWLSNNASGSLGCNVSSLNFSSAEHRAMLYDQLHRNRSLAPRLVLEITESAPSFGATELIQDIRKLGYRVAIDDFGSGFWTPEAIFSMAVDIIKIDAFFVQSNSRLSADRLLYHMAGLASCVAPTIVVEGVETYEQLTLARAAGATHVQGYLLSEPPLCPIFRGLAHRAVMGSTTVGVCEAPGFAGLSA</sequence>
<dbReference type="GO" id="GO:0071111">
    <property type="term" value="F:cyclic-guanylate-specific phosphodiesterase activity"/>
    <property type="evidence" value="ECO:0007669"/>
    <property type="project" value="InterPro"/>
</dbReference>
<comment type="caution">
    <text evidence="2">The sequence shown here is derived from an EMBL/GenBank/DDBJ whole genome shotgun (WGS) entry which is preliminary data.</text>
</comment>
<dbReference type="STRING" id="36856.ATB98_09465"/>
<dbReference type="InterPro" id="IPR035919">
    <property type="entry name" value="EAL_sf"/>
</dbReference>
<protein>
    <recommendedName>
        <fullName evidence="1">EAL domain-containing protein</fullName>
    </recommendedName>
</protein>
<keyword evidence="3" id="KW-1185">Reference proteome</keyword>
<evidence type="ECO:0000313" key="3">
    <source>
        <dbReference type="Proteomes" id="UP000078507"/>
    </source>
</evidence>
<proteinExistence type="predicted"/>
<dbReference type="Gene3D" id="3.20.20.450">
    <property type="entry name" value="EAL domain"/>
    <property type="match status" value="1"/>
</dbReference>
<dbReference type="SMART" id="SM00052">
    <property type="entry name" value="EAL"/>
    <property type="match status" value="1"/>
</dbReference>
<dbReference type="Proteomes" id="UP000078507">
    <property type="component" value="Unassembled WGS sequence"/>
</dbReference>
<reference evidence="2 3" key="1">
    <citation type="submission" date="2015-11" db="EMBL/GenBank/DDBJ databases">
        <title>Ensifer anhuiense sp. nov., an effective nitrogen fixation bacterium with Glycine soja.</title>
        <authorList>
            <person name="Yan H."/>
            <person name="Chen W."/>
        </authorList>
    </citation>
    <scope>NUCLEOTIDE SEQUENCE [LARGE SCALE GENOMIC DNA]</scope>
    <source>
        <strain evidence="2 3">LMG 7837</strain>
    </source>
</reference>
<dbReference type="PANTHER" id="PTHR33121:SF23">
    <property type="entry name" value="CYCLIC DI-GMP PHOSPHODIESTERASE PDEB"/>
    <property type="match status" value="1"/>
</dbReference>
<gene>
    <name evidence="2" type="ORF">ATB98_09465</name>
</gene>